<sequence>MNVTKNPDGSHNPPYDENWPPHLEVKWTAGVAACETGLRIHVIDLDNDKYAVHVGGSGQSPMDRESVYAYLDGVVAGAREARKASRDGASTA</sequence>
<dbReference type="RefSeq" id="WP_053143230.1">
    <property type="nucleotide sequence ID" value="NZ_CP012383.1"/>
</dbReference>
<dbReference type="Proteomes" id="UP000061018">
    <property type="component" value="Plasmid pSAM1"/>
</dbReference>
<dbReference type="KEGG" id="samb:SAM23877_p023"/>
<protein>
    <submittedName>
        <fullName evidence="1">Uncharacterized protein</fullName>
    </submittedName>
</protein>
<keyword evidence="1" id="KW-0614">Plasmid</keyword>
<proteinExistence type="predicted"/>
<geneLocation type="plasmid" evidence="1 2">
    <name>pSAM1</name>
</geneLocation>
<accession>A0A0K2B6P0</accession>
<gene>
    <name evidence="1" type="ORF">SAM23877_p023</name>
</gene>
<dbReference type="AlphaFoldDB" id="A0A0K2B6P0"/>
<evidence type="ECO:0000313" key="1">
    <source>
        <dbReference type="EMBL" id="AKZ60732.1"/>
    </source>
</evidence>
<name>A0A0K2B6P0_STRA7</name>
<reference evidence="2" key="1">
    <citation type="journal article" date="2015" name="J. Biotechnol.">
        <title>Complete genome sequence of Streptomyces ambofaciens ATCC 23877, the spiramycin producer.</title>
        <authorList>
            <person name="Thibessard A."/>
            <person name="Haas D."/>
            <person name="Gerbaud C."/>
            <person name="Aigle B."/>
            <person name="Lautru S."/>
            <person name="Pernodet J.L."/>
            <person name="Leblond P."/>
        </authorList>
    </citation>
    <scope>NUCLEOTIDE SEQUENCE [LARGE SCALE GENOMIC DNA]</scope>
    <source>
        <strain evidence="2">ATCC 23877 / 3486 / DSM 40053 / JCM 4204 / NBRC 12836 / NRRL B-2516</strain>
        <plasmid evidence="2">pSAM1</plasmid>
    </source>
</reference>
<evidence type="ECO:0000313" key="2">
    <source>
        <dbReference type="Proteomes" id="UP000061018"/>
    </source>
</evidence>
<organism evidence="1 2">
    <name type="scientific">Streptomyces ambofaciens (strain ATCC 23877 / 3486 / DSM 40053 / JCM 4204 / NBRC 12836 / NRRL B-2516)</name>
    <dbReference type="NCBI Taxonomy" id="278992"/>
    <lineage>
        <taxon>Bacteria</taxon>
        <taxon>Bacillati</taxon>
        <taxon>Actinomycetota</taxon>
        <taxon>Actinomycetes</taxon>
        <taxon>Kitasatosporales</taxon>
        <taxon>Streptomycetaceae</taxon>
        <taxon>Streptomyces</taxon>
    </lineage>
</organism>
<dbReference type="EMBL" id="CP012383">
    <property type="protein sequence ID" value="AKZ60732.1"/>
    <property type="molecule type" value="Genomic_DNA"/>
</dbReference>